<dbReference type="PROSITE" id="PS50977">
    <property type="entry name" value="HTH_TETR_2"/>
    <property type="match status" value="1"/>
</dbReference>
<dbReference type="Gene3D" id="1.10.357.10">
    <property type="entry name" value="Tetracycline Repressor, domain 2"/>
    <property type="match status" value="1"/>
</dbReference>
<evidence type="ECO:0000256" key="6">
    <source>
        <dbReference type="SAM" id="MobiDB-lite"/>
    </source>
</evidence>
<dbReference type="SUPFAM" id="SSF46689">
    <property type="entry name" value="Homeodomain-like"/>
    <property type="match status" value="1"/>
</dbReference>
<reference evidence="8 9" key="1">
    <citation type="submission" date="2019-11" db="EMBL/GenBank/DDBJ databases">
        <title>Acidiferrimicrobium australis gen. nov., sp. nov., an acidophilic and obligately heterotrophic, member of the Actinobacteria that catalyses dissimilatory oxido- reduction of iron isolated from metal-rich acidic water in Chile.</title>
        <authorList>
            <person name="Gonzalez D."/>
            <person name="Huber K."/>
            <person name="Hedrich S."/>
            <person name="Rojas-Villalobos C."/>
            <person name="Quatrini R."/>
            <person name="Dinamarca M.A."/>
            <person name="Schwarz A."/>
            <person name="Canales C."/>
            <person name="Nancucheo I."/>
        </authorList>
    </citation>
    <scope>NUCLEOTIDE SEQUENCE [LARGE SCALE GENOMIC DNA]</scope>
    <source>
        <strain evidence="8 9">USS-CCA1</strain>
    </source>
</reference>
<accession>A0ABW9QTM6</accession>
<proteinExistence type="predicted"/>
<feature type="domain" description="HTH tetR-type" evidence="7">
    <location>
        <begin position="64"/>
        <end position="124"/>
    </location>
</feature>
<dbReference type="PANTHER" id="PTHR30055:SF234">
    <property type="entry name" value="HTH-TYPE TRANSCRIPTIONAL REGULATOR BETI"/>
    <property type="match status" value="1"/>
</dbReference>
<keyword evidence="2" id="KW-0805">Transcription regulation</keyword>
<sequence length="254" mass="27543">MRASASAVALPMPVPPPDTRATQPAFASGARTERCVDGSVGRTAHVPPSARPGGPEMPKIVDRELRRAEVVEATWRLMARVGIDRVSIRDIAAEAGCSTGVIGHYFRDKDEILLTALRLVGRRERERIAERTAGRRGLAALEAVVGAVLPVGDEQTLEMAVWVSFWGRAFGDPVLADEQRRYYAEWLALLRRHLDDARRSGDLAAGLRPADEARRLAAVIDGLAIQAVFGPEDLGPGRLLALACAHLDALRPRP</sequence>
<dbReference type="Pfam" id="PF13977">
    <property type="entry name" value="TetR_C_6"/>
    <property type="match status" value="1"/>
</dbReference>
<dbReference type="EMBL" id="WJHE01000467">
    <property type="protein sequence ID" value="MST33049.1"/>
    <property type="molecule type" value="Genomic_DNA"/>
</dbReference>
<evidence type="ECO:0000256" key="4">
    <source>
        <dbReference type="ARBA" id="ARBA00023163"/>
    </source>
</evidence>
<organism evidence="8 9">
    <name type="scientific">Acidiferrimicrobium australe</name>
    <dbReference type="NCBI Taxonomy" id="2664430"/>
    <lineage>
        <taxon>Bacteria</taxon>
        <taxon>Bacillati</taxon>
        <taxon>Actinomycetota</taxon>
        <taxon>Acidimicrobiia</taxon>
        <taxon>Acidimicrobiales</taxon>
        <taxon>Acidimicrobiaceae</taxon>
        <taxon>Acidiferrimicrobium</taxon>
    </lineage>
</organism>
<dbReference type="Pfam" id="PF00440">
    <property type="entry name" value="TetR_N"/>
    <property type="match status" value="1"/>
</dbReference>
<evidence type="ECO:0000313" key="8">
    <source>
        <dbReference type="EMBL" id="MST33049.1"/>
    </source>
</evidence>
<keyword evidence="4" id="KW-0804">Transcription</keyword>
<keyword evidence="1" id="KW-0678">Repressor</keyword>
<evidence type="ECO:0000313" key="9">
    <source>
        <dbReference type="Proteomes" id="UP000437736"/>
    </source>
</evidence>
<keyword evidence="3 5" id="KW-0238">DNA-binding</keyword>
<comment type="caution">
    <text evidence="8">The sequence shown here is derived from an EMBL/GenBank/DDBJ whole genome shotgun (WGS) entry which is preliminary data.</text>
</comment>
<dbReference type="InterPro" id="IPR009057">
    <property type="entry name" value="Homeodomain-like_sf"/>
</dbReference>
<evidence type="ECO:0000256" key="1">
    <source>
        <dbReference type="ARBA" id="ARBA00022491"/>
    </source>
</evidence>
<dbReference type="InterPro" id="IPR050109">
    <property type="entry name" value="HTH-type_TetR-like_transc_reg"/>
</dbReference>
<dbReference type="PANTHER" id="PTHR30055">
    <property type="entry name" value="HTH-TYPE TRANSCRIPTIONAL REGULATOR RUTR"/>
    <property type="match status" value="1"/>
</dbReference>
<evidence type="ECO:0000259" key="7">
    <source>
        <dbReference type="PROSITE" id="PS50977"/>
    </source>
</evidence>
<evidence type="ECO:0000256" key="3">
    <source>
        <dbReference type="ARBA" id="ARBA00023125"/>
    </source>
</evidence>
<keyword evidence="9" id="KW-1185">Reference proteome</keyword>
<dbReference type="Proteomes" id="UP000437736">
    <property type="component" value="Unassembled WGS sequence"/>
</dbReference>
<dbReference type="InterPro" id="IPR001647">
    <property type="entry name" value="HTH_TetR"/>
</dbReference>
<feature type="DNA-binding region" description="H-T-H motif" evidence="5">
    <location>
        <begin position="87"/>
        <end position="106"/>
    </location>
</feature>
<protein>
    <submittedName>
        <fullName evidence="8">TetR family transcriptional regulator</fullName>
    </submittedName>
</protein>
<evidence type="ECO:0000256" key="5">
    <source>
        <dbReference type="PROSITE-ProRule" id="PRU00335"/>
    </source>
</evidence>
<dbReference type="InterPro" id="IPR039538">
    <property type="entry name" value="BetI_C"/>
</dbReference>
<name>A0ABW9QTM6_9ACTN</name>
<dbReference type="InterPro" id="IPR036271">
    <property type="entry name" value="Tet_transcr_reg_TetR-rel_C_sf"/>
</dbReference>
<evidence type="ECO:0000256" key="2">
    <source>
        <dbReference type="ARBA" id="ARBA00023015"/>
    </source>
</evidence>
<feature type="region of interest" description="Disordered" evidence="6">
    <location>
        <begin position="1"/>
        <end position="24"/>
    </location>
</feature>
<dbReference type="SUPFAM" id="SSF48498">
    <property type="entry name" value="Tetracyclin repressor-like, C-terminal domain"/>
    <property type="match status" value="1"/>
</dbReference>
<gene>
    <name evidence="8" type="ORF">GHK86_09995</name>
</gene>